<protein>
    <submittedName>
        <fullName evidence="1">Uncharacterized protein</fullName>
    </submittedName>
</protein>
<evidence type="ECO:0000313" key="2">
    <source>
        <dbReference type="Proteomes" id="UP000182409"/>
    </source>
</evidence>
<gene>
    <name evidence="1" type="ORF">SAMN05443244_2961</name>
</gene>
<accession>A0A1H4QTI4</accession>
<dbReference type="EMBL" id="FNSD01000001">
    <property type="protein sequence ID" value="SEC22862.1"/>
    <property type="molecule type" value="Genomic_DNA"/>
</dbReference>
<sequence length="47" mass="5218">MKSWMMIIGGVCAATAGWIVMNAKRVQPVENLAHQLESAWADHHTRA</sequence>
<dbReference type="Proteomes" id="UP000182409">
    <property type="component" value="Unassembled WGS sequence"/>
</dbReference>
<name>A0A1H4QTI4_9BACT</name>
<dbReference type="RefSeq" id="WP_212733202.1">
    <property type="nucleotide sequence ID" value="NZ_FNSD01000001.1"/>
</dbReference>
<reference evidence="1 2" key="1">
    <citation type="submission" date="2016-10" db="EMBL/GenBank/DDBJ databases">
        <authorList>
            <person name="de Groot N.N."/>
        </authorList>
    </citation>
    <scope>NUCLEOTIDE SEQUENCE [LARGE SCALE GENOMIC DNA]</scope>
    <source>
        <strain evidence="1 2">AB35.6</strain>
    </source>
</reference>
<proteinExistence type="predicted"/>
<organism evidence="1 2">
    <name type="scientific">Terriglobus roseus</name>
    <dbReference type="NCBI Taxonomy" id="392734"/>
    <lineage>
        <taxon>Bacteria</taxon>
        <taxon>Pseudomonadati</taxon>
        <taxon>Acidobacteriota</taxon>
        <taxon>Terriglobia</taxon>
        <taxon>Terriglobales</taxon>
        <taxon>Acidobacteriaceae</taxon>
        <taxon>Terriglobus</taxon>
    </lineage>
</organism>
<evidence type="ECO:0000313" key="1">
    <source>
        <dbReference type="EMBL" id="SEC22862.1"/>
    </source>
</evidence>
<dbReference type="AlphaFoldDB" id="A0A1H4QTI4"/>